<protein>
    <recommendedName>
        <fullName evidence="7">S-adenosylmethionine-dependent methyltransferase</fullName>
    </recommendedName>
</protein>
<dbReference type="PANTHER" id="PTHR31009">
    <property type="entry name" value="S-ADENOSYL-L-METHIONINE:CARBOXYL METHYLTRANSFERASE FAMILY PROTEIN"/>
    <property type="match status" value="1"/>
</dbReference>
<keyword evidence="1" id="KW-0489">Methyltransferase</keyword>
<keyword evidence="4" id="KW-0460">Magnesium</keyword>
<keyword evidence="3" id="KW-0479">Metal-binding</keyword>
<dbReference type="EMBL" id="JAKUCV010003983">
    <property type="protein sequence ID" value="KAJ4836964.1"/>
    <property type="molecule type" value="Genomic_DNA"/>
</dbReference>
<proteinExistence type="predicted"/>
<dbReference type="Gene3D" id="1.10.1200.270">
    <property type="entry name" value="Methyltransferase, alpha-helical capping domain"/>
    <property type="match status" value="1"/>
</dbReference>
<dbReference type="SUPFAM" id="SSF53335">
    <property type="entry name" value="S-adenosyl-L-methionine-dependent methyltransferases"/>
    <property type="match status" value="1"/>
</dbReference>
<dbReference type="AlphaFoldDB" id="A0A9Q0FUF3"/>
<dbReference type="GO" id="GO:0046872">
    <property type="term" value="F:metal ion binding"/>
    <property type="evidence" value="ECO:0007669"/>
    <property type="project" value="UniProtKB-KW"/>
</dbReference>
<dbReference type="OrthoDB" id="1523883at2759"/>
<reference evidence="5" key="1">
    <citation type="submission" date="2022-02" db="EMBL/GenBank/DDBJ databases">
        <authorList>
            <person name="Henning P.M."/>
            <person name="McCubbin A.G."/>
            <person name="Shore J.S."/>
        </authorList>
    </citation>
    <scope>NUCLEOTIDE SEQUENCE</scope>
    <source>
        <strain evidence="5">F60SS</strain>
        <tissue evidence="5">Leaves</tissue>
    </source>
</reference>
<sequence>MGRQQETSAVYNMTGGDGPDSYYRNSIFQRTVVEDAMKAVKKDIEERLEFPIDNIPKTFRVADFGCCVGPNTFVAMQSIIEAVGLKYDDKSEFEVLFNDHANNDFNTLFRNLPSAFPFSSQETIFCAGVPGDFHGRVLPRASLHLGYSSYALQWLSKNPDQVADPNSPAWNKDSIYCDGHSPQVVKAYSAQFQSDLQNFLNARAQEIVGGGLLIFTIPGVPNGALCSQNYHGLFYGTLGSCLQDMANEGLISQEKVEAFNIPMYYPPIQELEAFLQENADFSLERIYAIPSVTLEDVHSRANMEPTIASVTSIVSAIVRAIMEVVIKQHIGEDSVEPVFERFSVKFSQNYHKLAEMQTPTNISVVLKRKALI</sequence>
<evidence type="ECO:0000256" key="2">
    <source>
        <dbReference type="ARBA" id="ARBA00022679"/>
    </source>
</evidence>
<keyword evidence="6" id="KW-1185">Reference proteome</keyword>
<dbReference type="InterPro" id="IPR029063">
    <property type="entry name" value="SAM-dependent_MTases_sf"/>
</dbReference>
<keyword evidence="2" id="KW-0808">Transferase</keyword>
<dbReference type="Pfam" id="PF03492">
    <property type="entry name" value="Methyltransf_7"/>
    <property type="match status" value="1"/>
</dbReference>
<accession>A0A9Q0FUF3</accession>
<evidence type="ECO:0000313" key="6">
    <source>
        <dbReference type="Proteomes" id="UP001141552"/>
    </source>
</evidence>
<name>A0A9Q0FUF3_9ROSI</name>
<dbReference type="Proteomes" id="UP001141552">
    <property type="component" value="Unassembled WGS sequence"/>
</dbReference>
<evidence type="ECO:0000256" key="3">
    <source>
        <dbReference type="ARBA" id="ARBA00022723"/>
    </source>
</evidence>
<dbReference type="GO" id="GO:0008168">
    <property type="term" value="F:methyltransferase activity"/>
    <property type="evidence" value="ECO:0007669"/>
    <property type="project" value="UniProtKB-KW"/>
</dbReference>
<evidence type="ECO:0000256" key="1">
    <source>
        <dbReference type="ARBA" id="ARBA00022603"/>
    </source>
</evidence>
<dbReference type="GO" id="GO:0032259">
    <property type="term" value="P:methylation"/>
    <property type="evidence" value="ECO:0007669"/>
    <property type="project" value="UniProtKB-KW"/>
</dbReference>
<reference evidence="5" key="2">
    <citation type="journal article" date="2023" name="Plants (Basel)">
        <title>Annotation of the Turnera subulata (Passifloraceae) Draft Genome Reveals the S-Locus Evolved after the Divergence of Turneroideae from Passifloroideae in a Stepwise Manner.</title>
        <authorList>
            <person name="Henning P.M."/>
            <person name="Roalson E.H."/>
            <person name="Mir W."/>
            <person name="McCubbin A.G."/>
            <person name="Shore J.S."/>
        </authorList>
    </citation>
    <scope>NUCLEOTIDE SEQUENCE</scope>
    <source>
        <strain evidence="5">F60SS</strain>
    </source>
</reference>
<evidence type="ECO:0000313" key="5">
    <source>
        <dbReference type="EMBL" id="KAJ4836964.1"/>
    </source>
</evidence>
<comment type="caution">
    <text evidence="5">The sequence shown here is derived from an EMBL/GenBank/DDBJ whole genome shotgun (WGS) entry which is preliminary data.</text>
</comment>
<dbReference type="InterPro" id="IPR005299">
    <property type="entry name" value="MeTrfase_7"/>
</dbReference>
<evidence type="ECO:0000256" key="4">
    <source>
        <dbReference type="ARBA" id="ARBA00022842"/>
    </source>
</evidence>
<gene>
    <name evidence="5" type="ORF">Tsubulata_010007</name>
</gene>
<dbReference type="Gene3D" id="3.40.50.150">
    <property type="entry name" value="Vaccinia Virus protein VP39"/>
    <property type="match status" value="1"/>
</dbReference>
<dbReference type="InterPro" id="IPR042086">
    <property type="entry name" value="MeTrfase_capping"/>
</dbReference>
<evidence type="ECO:0008006" key="7">
    <source>
        <dbReference type="Google" id="ProtNLM"/>
    </source>
</evidence>
<organism evidence="5 6">
    <name type="scientific">Turnera subulata</name>
    <dbReference type="NCBI Taxonomy" id="218843"/>
    <lineage>
        <taxon>Eukaryota</taxon>
        <taxon>Viridiplantae</taxon>
        <taxon>Streptophyta</taxon>
        <taxon>Embryophyta</taxon>
        <taxon>Tracheophyta</taxon>
        <taxon>Spermatophyta</taxon>
        <taxon>Magnoliopsida</taxon>
        <taxon>eudicotyledons</taxon>
        <taxon>Gunneridae</taxon>
        <taxon>Pentapetalae</taxon>
        <taxon>rosids</taxon>
        <taxon>fabids</taxon>
        <taxon>Malpighiales</taxon>
        <taxon>Passifloraceae</taxon>
        <taxon>Turnera</taxon>
    </lineage>
</organism>